<sequence length="201" mass="22356">MHLAADPAQSGRPQHIDDRSGTDTRRTPIFRLDDQQRTLFPRRRSRSDQIVGRQKTGEPRQFILELGPGAGNQRHRLESDATAGNLHQFAQAAANGGGGGVLAMTDLSADFRHCVFAAEQQEKPGSFSGKGPADILHHPPAVLLRLVLAPVDQLRQFFGGRFRKFHQPGRRQLQLRTRHQPRQNHSGHAAGHGFRSHQNIT</sequence>
<dbReference type="EMBL" id="VSSQ01032658">
    <property type="protein sequence ID" value="MPM83993.1"/>
    <property type="molecule type" value="Genomic_DNA"/>
</dbReference>
<feature type="region of interest" description="Disordered" evidence="1">
    <location>
        <begin position="169"/>
        <end position="201"/>
    </location>
</feature>
<feature type="compositionally biased region" description="Basic and acidic residues" evidence="1">
    <location>
        <begin position="14"/>
        <end position="28"/>
    </location>
</feature>
<dbReference type="AlphaFoldDB" id="A0A645D4M4"/>
<evidence type="ECO:0000313" key="2">
    <source>
        <dbReference type="EMBL" id="MPM83993.1"/>
    </source>
</evidence>
<feature type="region of interest" description="Disordered" evidence="1">
    <location>
        <begin position="1"/>
        <end position="28"/>
    </location>
</feature>
<comment type="caution">
    <text evidence="2">The sequence shown here is derived from an EMBL/GenBank/DDBJ whole genome shotgun (WGS) entry which is preliminary data.</text>
</comment>
<gene>
    <name evidence="2" type="ORF">SDC9_131063</name>
</gene>
<reference evidence="2" key="1">
    <citation type="submission" date="2019-08" db="EMBL/GenBank/DDBJ databases">
        <authorList>
            <person name="Kucharzyk K."/>
            <person name="Murdoch R.W."/>
            <person name="Higgins S."/>
            <person name="Loffler F."/>
        </authorList>
    </citation>
    <scope>NUCLEOTIDE SEQUENCE</scope>
</reference>
<protein>
    <submittedName>
        <fullName evidence="2">Uncharacterized protein</fullName>
    </submittedName>
</protein>
<organism evidence="2">
    <name type="scientific">bioreactor metagenome</name>
    <dbReference type="NCBI Taxonomy" id="1076179"/>
    <lineage>
        <taxon>unclassified sequences</taxon>
        <taxon>metagenomes</taxon>
        <taxon>ecological metagenomes</taxon>
    </lineage>
</organism>
<proteinExistence type="predicted"/>
<name>A0A645D4M4_9ZZZZ</name>
<accession>A0A645D4M4</accession>
<evidence type="ECO:0000256" key="1">
    <source>
        <dbReference type="SAM" id="MobiDB-lite"/>
    </source>
</evidence>